<keyword evidence="2" id="KW-1185">Reference proteome</keyword>
<evidence type="ECO:0000313" key="1">
    <source>
        <dbReference type="EMBL" id="WMT83604.1"/>
    </source>
</evidence>
<dbReference type="InterPro" id="IPR010181">
    <property type="entry name" value="CGCAxxGCC_motif"/>
</dbReference>
<dbReference type="RefSeq" id="WP_265589536.1">
    <property type="nucleotide sequence ID" value="NZ_CP101637.1"/>
</dbReference>
<reference evidence="1 2" key="1">
    <citation type="submission" date="2022-07" db="EMBL/GenBank/DDBJ databases">
        <title>Genome sequence of Terrisporobacter mayombei DSM6539.</title>
        <authorList>
            <person name="Boeer T."/>
            <person name="Bengelsdorf F.R."/>
            <person name="Daniel R."/>
            <person name="Poehlein A."/>
        </authorList>
    </citation>
    <scope>NUCLEOTIDE SEQUENCE [LARGE SCALE GENOMIC DNA]</scope>
    <source>
        <strain evidence="1 2">DSM 6539</strain>
    </source>
</reference>
<dbReference type="Pfam" id="PF09719">
    <property type="entry name" value="C_GCAxxG_C_C"/>
    <property type="match status" value="1"/>
</dbReference>
<evidence type="ECO:0008006" key="3">
    <source>
        <dbReference type="Google" id="ProtNLM"/>
    </source>
</evidence>
<evidence type="ECO:0000313" key="2">
    <source>
        <dbReference type="Proteomes" id="UP001235030"/>
    </source>
</evidence>
<organism evidence="1 2">
    <name type="scientific">Terrisporobacter mayombei</name>
    <dbReference type="NCBI Taxonomy" id="1541"/>
    <lineage>
        <taxon>Bacteria</taxon>
        <taxon>Bacillati</taxon>
        <taxon>Bacillota</taxon>
        <taxon>Clostridia</taxon>
        <taxon>Peptostreptococcales</taxon>
        <taxon>Peptostreptococcaceae</taxon>
        <taxon>Terrisporobacter</taxon>
    </lineage>
</organism>
<accession>A0ABY9Q8Q1</accession>
<sequence>MKIILDLEGKENPDLIRAMGGLIGGLGFNQKICGALTGGVCILGYFASKGED</sequence>
<proteinExistence type="predicted"/>
<protein>
    <recommendedName>
        <fullName evidence="3">Class IIb bacteriocin, lactobin A/cerein 7B family</fullName>
    </recommendedName>
</protein>
<gene>
    <name evidence="1" type="ORF">TEMA_41230</name>
</gene>
<name>A0ABY9Q8Q1_9FIRM</name>
<dbReference type="EMBL" id="CP101637">
    <property type="protein sequence ID" value="WMT83604.1"/>
    <property type="molecule type" value="Genomic_DNA"/>
</dbReference>
<dbReference type="Proteomes" id="UP001235030">
    <property type="component" value="Chromosome"/>
</dbReference>